<evidence type="ECO:0000256" key="1">
    <source>
        <dbReference type="ARBA" id="ARBA00004141"/>
    </source>
</evidence>
<evidence type="ECO:0000256" key="6">
    <source>
        <dbReference type="SAM" id="Phobius"/>
    </source>
</evidence>
<dbReference type="GO" id="GO:0022857">
    <property type="term" value="F:transmembrane transporter activity"/>
    <property type="evidence" value="ECO:0007669"/>
    <property type="project" value="InterPro"/>
</dbReference>
<evidence type="ECO:0000256" key="3">
    <source>
        <dbReference type="ARBA" id="ARBA00022692"/>
    </source>
</evidence>
<keyword evidence="3 6" id="KW-0812">Transmembrane</keyword>
<accession>A0A072PES4</accession>
<dbReference type="SUPFAM" id="SSF103473">
    <property type="entry name" value="MFS general substrate transporter"/>
    <property type="match status" value="1"/>
</dbReference>
<dbReference type="GeneID" id="25284783"/>
<feature type="chain" id="PRO_5001681550" description="Major facilitator superfamily (MFS) profile domain-containing protein" evidence="7">
    <location>
        <begin position="20"/>
        <end position="321"/>
    </location>
</feature>
<evidence type="ECO:0000313" key="9">
    <source>
        <dbReference type="Proteomes" id="UP000027920"/>
    </source>
</evidence>
<feature type="transmembrane region" description="Helical" evidence="6">
    <location>
        <begin position="68"/>
        <end position="90"/>
    </location>
</feature>
<proteinExistence type="predicted"/>
<keyword evidence="4 6" id="KW-1133">Transmembrane helix</keyword>
<keyword evidence="2" id="KW-0813">Transport</keyword>
<dbReference type="EMBL" id="AMGV01000011">
    <property type="protein sequence ID" value="KEF54080.1"/>
    <property type="molecule type" value="Genomic_DNA"/>
</dbReference>
<keyword evidence="5 6" id="KW-0472">Membrane</keyword>
<sequence>MLIFGICFLVAFSCFETWGKSDGLLDHRFLESRNFMLILSVGFVDGMLLYGVNVFFPVEVEAIFTNNLLLAGVYLLPMNIAVLVGCFFSARFLHKTRRYRSVLVIALIIIALFLGLLALVTPSRLAMACAFTGLVGLGVNVATVLPPTILSYSVPSHLFGTGGTLLASTRALGGTVGITIFSTIYGNKMKGKPKHVRLFTDSARSIADLPPSVAEAAIAAGLPPTSAAHFLAAYLGPVGSVVDVSGVTPKIIEAATSAVADTSARSFRYVWFANMAIAVATAAVCVFLRPIADEMTEHVESALEVSDLRTEQMQKVKTIKE</sequence>
<feature type="transmembrane region" description="Helical" evidence="6">
    <location>
        <begin position="165"/>
        <end position="185"/>
    </location>
</feature>
<dbReference type="InterPro" id="IPR036259">
    <property type="entry name" value="MFS_trans_sf"/>
</dbReference>
<dbReference type="VEuPathDB" id="FungiDB:A1O9_09875"/>
<dbReference type="PANTHER" id="PTHR23501">
    <property type="entry name" value="MAJOR FACILITATOR SUPERFAMILY"/>
    <property type="match status" value="1"/>
</dbReference>
<dbReference type="HOGENOM" id="CLU_000960_25_1_1"/>
<keyword evidence="7" id="KW-0732">Signal</keyword>
<evidence type="ECO:0000256" key="7">
    <source>
        <dbReference type="SAM" id="SignalP"/>
    </source>
</evidence>
<evidence type="ECO:0000256" key="4">
    <source>
        <dbReference type="ARBA" id="ARBA00022989"/>
    </source>
</evidence>
<feature type="transmembrane region" description="Helical" evidence="6">
    <location>
        <begin position="269"/>
        <end position="292"/>
    </location>
</feature>
<dbReference type="PANTHER" id="PTHR23501:SF195">
    <property type="entry name" value="PEP5"/>
    <property type="match status" value="1"/>
</dbReference>
<protein>
    <recommendedName>
        <fullName evidence="10">Major facilitator superfamily (MFS) profile domain-containing protein</fullName>
    </recommendedName>
</protein>
<dbReference type="InterPro" id="IPR010573">
    <property type="entry name" value="MFS_Str1/Tri12-like"/>
</dbReference>
<keyword evidence="9" id="KW-1185">Reference proteome</keyword>
<dbReference type="Gene3D" id="1.20.1250.20">
    <property type="entry name" value="MFS general substrate transporter like domains"/>
    <property type="match status" value="1"/>
</dbReference>
<comment type="caution">
    <text evidence="8">The sequence shown here is derived from an EMBL/GenBank/DDBJ whole genome shotgun (WGS) entry which is preliminary data.</text>
</comment>
<feature type="signal peptide" evidence="7">
    <location>
        <begin position="1"/>
        <end position="19"/>
    </location>
</feature>
<evidence type="ECO:0000256" key="2">
    <source>
        <dbReference type="ARBA" id="ARBA00022448"/>
    </source>
</evidence>
<name>A0A072PES4_9EURO</name>
<dbReference type="Pfam" id="PF06609">
    <property type="entry name" value="TRI12"/>
    <property type="match status" value="1"/>
</dbReference>
<evidence type="ECO:0000313" key="8">
    <source>
        <dbReference type="EMBL" id="KEF54080.1"/>
    </source>
</evidence>
<feature type="transmembrane region" description="Helical" evidence="6">
    <location>
        <begin position="35"/>
        <end position="56"/>
    </location>
</feature>
<dbReference type="Proteomes" id="UP000027920">
    <property type="component" value="Unassembled WGS sequence"/>
</dbReference>
<dbReference type="RefSeq" id="XP_013256670.1">
    <property type="nucleotide sequence ID" value="XM_013401216.1"/>
</dbReference>
<evidence type="ECO:0008006" key="10">
    <source>
        <dbReference type="Google" id="ProtNLM"/>
    </source>
</evidence>
<evidence type="ECO:0000256" key="5">
    <source>
        <dbReference type="ARBA" id="ARBA00023136"/>
    </source>
</evidence>
<feature type="transmembrane region" description="Helical" evidence="6">
    <location>
        <begin position="125"/>
        <end position="145"/>
    </location>
</feature>
<dbReference type="AlphaFoldDB" id="A0A072PES4"/>
<gene>
    <name evidence="8" type="ORF">A1O9_09875</name>
</gene>
<comment type="subcellular location">
    <subcellularLocation>
        <location evidence="1">Membrane</location>
        <topology evidence="1">Multi-pass membrane protein</topology>
    </subcellularLocation>
</comment>
<organism evidence="8 9">
    <name type="scientific">Exophiala aquamarina CBS 119918</name>
    <dbReference type="NCBI Taxonomy" id="1182545"/>
    <lineage>
        <taxon>Eukaryota</taxon>
        <taxon>Fungi</taxon>
        <taxon>Dikarya</taxon>
        <taxon>Ascomycota</taxon>
        <taxon>Pezizomycotina</taxon>
        <taxon>Eurotiomycetes</taxon>
        <taxon>Chaetothyriomycetidae</taxon>
        <taxon>Chaetothyriales</taxon>
        <taxon>Herpotrichiellaceae</taxon>
        <taxon>Exophiala</taxon>
    </lineage>
</organism>
<feature type="transmembrane region" description="Helical" evidence="6">
    <location>
        <begin position="102"/>
        <end position="120"/>
    </location>
</feature>
<dbReference type="GO" id="GO:0005886">
    <property type="term" value="C:plasma membrane"/>
    <property type="evidence" value="ECO:0007669"/>
    <property type="project" value="TreeGrafter"/>
</dbReference>
<reference evidence="8 9" key="1">
    <citation type="submission" date="2013-03" db="EMBL/GenBank/DDBJ databases">
        <title>The Genome Sequence of Exophiala aquamarina CBS 119918.</title>
        <authorList>
            <consortium name="The Broad Institute Genomics Platform"/>
            <person name="Cuomo C."/>
            <person name="de Hoog S."/>
            <person name="Gorbushina A."/>
            <person name="Walker B."/>
            <person name="Young S.K."/>
            <person name="Zeng Q."/>
            <person name="Gargeya S."/>
            <person name="Fitzgerald M."/>
            <person name="Haas B."/>
            <person name="Abouelleil A."/>
            <person name="Allen A.W."/>
            <person name="Alvarado L."/>
            <person name="Arachchi H.M."/>
            <person name="Berlin A.M."/>
            <person name="Chapman S.B."/>
            <person name="Gainer-Dewar J."/>
            <person name="Goldberg J."/>
            <person name="Griggs A."/>
            <person name="Gujja S."/>
            <person name="Hansen M."/>
            <person name="Howarth C."/>
            <person name="Imamovic A."/>
            <person name="Ireland A."/>
            <person name="Larimer J."/>
            <person name="McCowan C."/>
            <person name="Murphy C."/>
            <person name="Pearson M."/>
            <person name="Poon T.W."/>
            <person name="Priest M."/>
            <person name="Roberts A."/>
            <person name="Saif S."/>
            <person name="Shea T."/>
            <person name="Sisk P."/>
            <person name="Sykes S."/>
            <person name="Wortman J."/>
            <person name="Nusbaum C."/>
            <person name="Birren B."/>
        </authorList>
    </citation>
    <scope>NUCLEOTIDE SEQUENCE [LARGE SCALE GENOMIC DNA]</scope>
    <source>
        <strain evidence="8 9">CBS 119918</strain>
    </source>
</reference>
<dbReference type="OrthoDB" id="4139357at2759"/>